<keyword evidence="3" id="KW-0804">Transcription</keyword>
<dbReference type="PANTHER" id="PTHR44688:SF16">
    <property type="entry name" value="DNA-BINDING TRANSCRIPTIONAL ACTIVATOR DEVR_DOSR"/>
    <property type="match status" value="1"/>
</dbReference>
<dbReference type="Pfam" id="PF03472">
    <property type="entry name" value="Autoind_bind"/>
    <property type="match status" value="1"/>
</dbReference>
<keyword evidence="2" id="KW-0238">DNA-binding</keyword>
<evidence type="ECO:0000313" key="6">
    <source>
        <dbReference type="Proteomes" id="UP000183974"/>
    </source>
</evidence>
<gene>
    <name evidence="5" type="ORF">SAMN05444398_107107</name>
</gene>
<keyword evidence="6" id="KW-1185">Reference proteome</keyword>
<dbReference type="InterPro" id="IPR000792">
    <property type="entry name" value="Tscrpt_reg_LuxR_C"/>
</dbReference>
<dbReference type="PANTHER" id="PTHR44688">
    <property type="entry name" value="DNA-BINDING TRANSCRIPTIONAL ACTIVATOR DEVR_DOSR"/>
    <property type="match status" value="1"/>
</dbReference>
<dbReference type="AlphaFoldDB" id="A0A1M7EKD5"/>
<protein>
    <submittedName>
        <fullName evidence="5">Transcriptional regulator, LuxR family</fullName>
    </submittedName>
</protein>
<dbReference type="Proteomes" id="UP000183974">
    <property type="component" value="Unassembled WGS sequence"/>
</dbReference>
<dbReference type="SUPFAM" id="SSF46894">
    <property type="entry name" value="C-terminal effector domain of the bipartite response regulators"/>
    <property type="match status" value="1"/>
</dbReference>
<evidence type="ECO:0000259" key="4">
    <source>
        <dbReference type="PROSITE" id="PS50043"/>
    </source>
</evidence>
<organism evidence="5 6">
    <name type="scientific">Roseovarius pacificus</name>
    <dbReference type="NCBI Taxonomy" id="337701"/>
    <lineage>
        <taxon>Bacteria</taxon>
        <taxon>Pseudomonadati</taxon>
        <taxon>Pseudomonadota</taxon>
        <taxon>Alphaproteobacteria</taxon>
        <taxon>Rhodobacterales</taxon>
        <taxon>Roseobacteraceae</taxon>
        <taxon>Roseovarius</taxon>
    </lineage>
</organism>
<evidence type="ECO:0000256" key="1">
    <source>
        <dbReference type="ARBA" id="ARBA00023015"/>
    </source>
</evidence>
<dbReference type="Gene3D" id="1.10.10.10">
    <property type="entry name" value="Winged helix-like DNA-binding domain superfamily/Winged helix DNA-binding domain"/>
    <property type="match status" value="1"/>
</dbReference>
<dbReference type="PROSITE" id="PS50043">
    <property type="entry name" value="HTH_LUXR_2"/>
    <property type="match status" value="1"/>
</dbReference>
<feature type="domain" description="HTH luxR-type" evidence="4">
    <location>
        <begin position="167"/>
        <end position="232"/>
    </location>
</feature>
<dbReference type="GO" id="GO:0006355">
    <property type="term" value="P:regulation of DNA-templated transcription"/>
    <property type="evidence" value="ECO:0007669"/>
    <property type="project" value="InterPro"/>
</dbReference>
<name>A0A1M7EKD5_9RHOB</name>
<dbReference type="InterPro" id="IPR016032">
    <property type="entry name" value="Sig_transdc_resp-reg_C-effctor"/>
</dbReference>
<dbReference type="SUPFAM" id="SSF75516">
    <property type="entry name" value="Pheromone-binding domain of LuxR-like quorum-sensing transcription factors"/>
    <property type="match status" value="1"/>
</dbReference>
<evidence type="ECO:0000256" key="2">
    <source>
        <dbReference type="ARBA" id="ARBA00023125"/>
    </source>
</evidence>
<evidence type="ECO:0000256" key="3">
    <source>
        <dbReference type="ARBA" id="ARBA00023163"/>
    </source>
</evidence>
<dbReference type="STRING" id="337701.SAMN05444398_107107"/>
<dbReference type="Pfam" id="PF00196">
    <property type="entry name" value="GerE"/>
    <property type="match status" value="1"/>
</dbReference>
<dbReference type="EMBL" id="FRBR01000007">
    <property type="protein sequence ID" value="SHL92127.1"/>
    <property type="molecule type" value="Genomic_DNA"/>
</dbReference>
<keyword evidence="1" id="KW-0805">Transcription regulation</keyword>
<proteinExistence type="predicted"/>
<dbReference type="InterPro" id="IPR036693">
    <property type="entry name" value="TF_LuxR_autoind-bd_dom_sf"/>
</dbReference>
<dbReference type="InterPro" id="IPR005143">
    <property type="entry name" value="TF_LuxR_autoind-bd_dom"/>
</dbReference>
<evidence type="ECO:0000313" key="5">
    <source>
        <dbReference type="EMBL" id="SHL92127.1"/>
    </source>
</evidence>
<sequence length="237" mass="26283">MNKRMDLIDLASTPDGQRDFVAHLNKLCDTLGVEHATYFAVNPISGKMHGFTTYPDEWKAHYVHHGLQQFDPTLRSAARSVAPVDWNRLTNDTNYDRVFRDAHDFGLPSQGVTVPIRGMFGETGLLCACTSTTATEWARLKREIIGSLLNNAVHLHDTVMNSEPLMKTLRHPNLSSRELEILQWVAAGKSQQDVGDILSISPRTVEVHLRSSREKLCTISTAQAVGRAVSLGLILPG</sequence>
<accession>A0A1M7EKD5</accession>
<dbReference type="Gene3D" id="3.30.450.80">
    <property type="entry name" value="Transcription factor LuxR-like, autoinducer-binding domain"/>
    <property type="match status" value="1"/>
</dbReference>
<dbReference type="CDD" id="cd06170">
    <property type="entry name" value="LuxR_C_like"/>
    <property type="match status" value="1"/>
</dbReference>
<dbReference type="GO" id="GO:0003677">
    <property type="term" value="F:DNA binding"/>
    <property type="evidence" value="ECO:0007669"/>
    <property type="project" value="UniProtKB-KW"/>
</dbReference>
<reference evidence="5 6" key="1">
    <citation type="submission" date="2016-11" db="EMBL/GenBank/DDBJ databases">
        <authorList>
            <person name="Jaros S."/>
            <person name="Januszkiewicz K."/>
            <person name="Wedrychowicz H."/>
        </authorList>
    </citation>
    <scope>NUCLEOTIDE SEQUENCE [LARGE SCALE GENOMIC DNA]</scope>
    <source>
        <strain evidence="5 6">DSM 29589</strain>
    </source>
</reference>
<dbReference type="InterPro" id="IPR036388">
    <property type="entry name" value="WH-like_DNA-bd_sf"/>
</dbReference>
<dbReference type="SMART" id="SM00421">
    <property type="entry name" value="HTH_LUXR"/>
    <property type="match status" value="1"/>
</dbReference>
<dbReference type="PRINTS" id="PR00038">
    <property type="entry name" value="HTHLUXR"/>
</dbReference>